<dbReference type="EMBL" id="GGMR01012523">
    <property type="protein sequence ID" value="MBY25142.1"/>
    <property type="molecule type" value="Transcribed_RNA"/>
</dbReference>
<feature type="compositionally biased region" description="Polar residues" evidence="1">
    <location>
        <begin position="192"/>
        <end position="211"/>
    </location>
</feature>
<feature type="region of interest" description="Disordered" evidence="1">
    <location>
        <begin position="184"/>
        <end position="219"/>
    </location>
</feature>
<dbReference type="CDD" id="cd01269">
    <property type="entry name" value="PTB_TBC1D1_like"/>
    <property type="match status" value="1"/>
</dbReference>
<gene>
    <name evidence="3" type="primary">TBC1D4_1</name>
    <name evidence="3" type="ORF">g.68466</name>
</gene>
<dbReference type="SUPFAM" id="SSF50729">
    <property type="entry name" value="PH domain-like"/>
    <property type="match status" value="2"/>
</dbReference>
<evidence type="ECO:0000256" key="1">
    <source>
        <dbReference type="SAM" id="MobiDB-lite"/>
    </source>
</evidence>
<evidence type="ECO:0000313" key="3">
    <source>
        <dbReference type="EMBL" id="MBY25142.1"/>
    </source>
</evidence>
<dbReference type="Gene3D" id="2.30.29.30">
    <property type="entry name" value="Pleckstrin-homology domain (PH domain)/Phosphotyrosine-binding domain (PTB)"/>
    <property type="match status" value="2"/>
</dbReference>
<proteinExistence type="predicted"/>
<evidence type="ECO:0000259" key="2">
    <source>
        <dbReference type="SMART" id="SM00462"/>
    </source>
</evidence>
<sequence length="649" mass="73958">MKLYKVEYLSSCTVNKRLTNPMIPWIIAEIKKNNNHKKVRIGIEDVSLVIYENWDSKNKLIFQHKLKYITRLAFLNSDVATFFYAVRDMADENNVHCHVYTTTQPDEVMELFSTMKENSHKSLQSIGRSLSNAQTLTSLCADISPNSSHFFEVLYVGKIRVSQKKVPNSFIDDALEKFRLHELEKSKKSSSTNTSRRGSQINSLDQNTTYLSDPRRGSMTVLSPGIENQGYTFGAEKQFKELEITRTRSGSINYPIKNLENNGQNSNIAEEINRTMVFQIGRSDLRLISPDRKQILLHKQLKDIINCVQGARNQLHFGFTCRDSSSNESCIGYIFKCESESVAIELVTAINLAFNNSNEALKKEKQVIVSCEHCPMVWFHKLCSDIENLNEHKIQTVIFKQLESLPEDDQEIVLTKLHGLETLSKISLKEQNELLIMLLRTHCESKQMRHVHDSAENRHEFLNQYLGGSTIFMKAKRSLTSSFDQLMKRRSSKDDVGLIATVKENSLPNNIAFYKEPSPKSDLSSRLLVQQSISNSKAQPNKSEVCLAETKSHSSPASMMNMFLKVGQSPKSSVISTSDNDSDEQNDLNPGSWRQAIFKNVVTPNKQTKDTENVKKKLDADDLRALWKKAINQQVLLIRMEKENAKLKG</sequence>
<protein>
    <submittedName>
        <fullName evidence="3">TBC1 domain family member 4</fullName>
    </submittedName>
</protein>
<name>A0A2S2P6Z8_SCHGA</name>
<reference evidence="3" key="1">
    <citation type="submission" date="2018-04" db="EMBL/GenBank/DDBJ databases">
        <title>Transcriptome of Schizaphis graminum biotype I.</title>
        <authorList>
            <person name="Scully E.D."/>
            <person name="Geib S.M."/>
            <person name="Palmer N.A."/>
            <person name="Koch K."/>
            <person name="Bradshaw J."/>
            <person name="Heng-Moss T."/>
            <person name="Sarath G."/>
        </authorList>
    </citation>
    <scope>NUCLEOTIDE SEQUENCE</scope>
</reference>
<dbReference type="Pfam" id="PF11830">
    <property type="entry name" value="DUF3350"/>
    <property type="match status" value="1"/>
</dbReference>
<organism evidence="3">
    <name type="scientific">Schizaphis graminum</name>
    <name type="common">Green bug aphid</name>
    <dbReference type="NCBI Taxonomy" id="13262"/>
    <lineage>
        <taxon>Eukaryota</taxon>
        <taxon>Metazoa</taxon>
        <taxon>Ecdysozoa</taxon>
        <taxon>Arthropoda</taxon>
        <taxon>Hexapoda</taxon>
        <taxon>Insecta</taxon>
        <taxon>Pterygota</taxon>
        <taxon>Neoptera</taxon>
        <taxon>Paraneoptera</taxon>
        <taxon>Hemiptera</taxon>
        <taxon>Sternorrhyncha</taxon>
        <taxon>Aphidomorpha</taxon>
        <taxon>Aphidoidea</taxon>
        <taxon>Aphididae</taxon>
        <taxon>Aphidini</taxon>
        <taxon>Schizaphis</taxon>
    </lineage>
</organism>
<dbReference type="InterPro" id="IPR011993">
    <property type="entry name" value="PH-like_dom_sf"/>
</dbReference>
<dbReference type="InterPro" id="IPR006020">
    <property type="entry name" value="PTB/PI_dom"/>
</dbReference>
<feature type="compositionally biased region" description="Polar residues" evidence="1">
    <location>
        <begin position="570"/>
        <end position="579"/>
    </location>
</feature>
<dbReference type="AlphaFoldDB" id="A0A2S2P6Z8"/>
<dbReference type="SMART" id="SM00462">
    <property type="entry name" value="PTB"/>
    <property type="match status" value="1"/>
</dbReference>
<dbReference type="InterPro" id="IPR021785">
    <property type="entry name" value="DUF3350"/>
</dbReference>
<dbReference type="Pfam" id="PF00640">
    <property type="entry name" value="PID"/>
    <property type="match status" value="1"/>
</dbReference>
<feature type="region of interest" description="Disordered" evidence="1">
    <location>
        <begin position="570"/>
        <end position="592"/>
    </location>
</feature>
<accession>A0A2S2P6Z8</accession>
<feature type="domain" description="PID" evidence="2">
    <location>
        <begin position="146"/>
        <end position="363"/>
    </location>
</feature>